<dbReference type="RefSeq" id="WP_380690781.1">
    <property type="nucleotide sequence ID" value="NZ_JBHRSS010000007.1"/>
</dbReference>
<name>A0ABV7ETH4_9GAMM</name>
<dbReference type="Pfam" id="PF20360">
    <property type="entry name" value="DUF6655"/>
    <property type="match status" value="1"/>
</dbReference>
<evidence type="ECO:0000313" key="2">
    <source>
        <dbReference type="Proteomes" id="UP001595462"/>
    </source>
</evidence>
<evidence type="ECO:0000313" key="1">
    <source>
        <dbReference type="EMBL" id="MFC3105221.1"/>
    </source>
</evidence>
<sequence>MPRYLVPCLLGVIVLGGCTTLRETEPGQTAREQLLLSTAADQASAQIAPNLPAGNRIYIDTSNFGSSGEYQNLYAISTIKAALLKQGFALANGPDDADTILDVSSGALSIDKTEHLFGIPSADIPIPLAGPLSTPELAIWKSKERTGVAKFLLTFYDAKTGTLQDASDPIYGFSHYDKSSILFYGRTRSNLQPDAVEKRRKESE</sequence>
<organism evidence="1 2">
    <name type="scientific">Salinisphaera aquimarina</name>
    <dbReference type="NCBI Taxonomy" id="2094031"/>
    <lineage>
        <taxon>Bacteria</taxon>
        <taxon>Pseudomonadati</taxon>
        <taxon>Pseudomonadota</taxon>
        <taxon>Gammaproteobacteria</taxon>
        <taxon>Salinisphaerales</taxon>
        <taxon>Salinisphaeraceae</taxon>
        <taxon>Salinisphaera</taxon>
    </lineage>
</organism>
<proteinExistence type="predicted"/>
<dbReference type="Proteomes" id="UP001595462">
    <property type="component" value="Unassembled WGS sequence"/>
</dbReference>
<dbReference type="EMBL" id="JBHRSS010000007">
    <property type="protein sequence ID" value="MFC3105221.1"/>
    <property type="molecule type" value="Genomic_DNA"/>
</dbReference>
<gene>
    <name evidence="1" type="ORF">ACFOSU_15165</name>
</gene>
<dbReference type="PROSITE" id="PS51257">
    <property type="entry name" value="PROKAR_LIPOPROTEIN"/>
    <property type="match status" value="1"/>
</dbReference>
<keyword evidence="2" id="KW-1185">Reference proteome</keyword>
<reference evidence="2" key="1">
    <citation type="journal article" date="2019" name="Int. J. Syst. Evol. Microbiol.">
        <title>The Global Catalogue of Microorganisms (GCM) 10K type strain sequencing project: providing services to taxonomists for standard genome sequencing and annotation.</title>
        <authorList>
            <consortium name="The Broad Institute Genomics Platform"/>
            <consortium name="The Broad Institute Genome Sequencing Center for Infectious Disease"/>
            <person name="Wu L."/>
            <person name="Ma J."/>
        </authorList>
    </citation>
    <scope>NUCLEOTIDE SEQUENCE [LARGE SCALE GENOMIC DNA]</scope>
    <source>
        <strain evidence="2">KCTC 52640</strain>
    </source>
</reference>
<comment type="caution">
    <text evidence="1">The sequence shown here is derived from an EMBL/GenBank/DDBJ whole genome shotgun (WGS) entry which is preliminary data.</text>
</comment>
<accession>A0ABV7ETH4</accession>
<dbReference type="InterPro" id="IPR046596">
    <property type="entry name" value="DUF6655"/>
</dbReference>
<protein>
    <submittedName>
        <fullName evidence="1">DUF6655 family protein</fullName>
    </submittedName>
</protein>